<dbReference type="HOGENOM" id="CLU_041026_0_0_11"/>
<dbReference type="InParanoid" id="E3JAE8"/>
<evidence type="ECO:0000313" key="1">
    <source>
        <dbReference type="EMBL" id="ADP80999.1"/>
    </source>
</evidence>
<evidence type="ECO:0000313" key="2">
    <source>
        <dbReference type="Proteomes" id="UP000002484"/>
    </source>
</evidence>
<accession>E3JAE8</accession>
<keyword evidence="2" id="KW-1185">Reference proteome</keyword>
<reference evidence="1 2" key="1">
    <citation type="submission" date="2010-10" db="EMBL/GenBank/DDBJ databases">
        <title>Complete sequence of Frankia sp. EuI1c.</title>
        <authorList>
            <consortium name="US DOE Joint Genome Institute"/>
            <person name="Lucas S."/>
            <person name="Copeland A."/>
            <person name="Lapidus A."/>
            <person name="Cheng J.-F."/>
            <person name="Bruce D."/>
            <person name="Goodwin L."/>
            <person name="Pitluck S."/>
            <person name="Chertkov O."/>
            <person name="Detter J.C."/>
            <person name="Han C."/>
            <person name="Tapia R."/>
            <person name="Land M."/>
            <person name="Hauser L."/>
            <person name="Jeffries C."/>
            <person name="Kyrpides N."/>
            <person name="Ivanova N."/>
            <person name="Mikhailova N."/>
            <person name="Beauchemin N."/>
            <person name="Sen A."/>
            <person name="Sur S.A."/>
            <person name="Gtari M."/>
            <person name="Wall L."/>
            <person name="Tisa L."/>
            <person name="Woyke T."/>
        </authorList>
    </citation>
    <scope>NUCLEOTIDE SEQUENCE [LARGE SCALE GENOMIC DNA]</scope>
    <source>
        <strain evidence="2">DSM 45817 / CECT 9037 / EuI1c</strain>
    </source>
</reference>
<dbReference type="STRING" id="298654.FraEuI1c_2974"/>
<organism evidence="1 2">
    <name type="scientific">Pseudofrankia inefficax (strain DSM 45817 / CECT 9037 / DDB 130130 / EuI1c)</name>
    <name type="common">Frankia inefficax</name>
    <dbReference type="NCBI Taxonomy" id="298654"/>
    <lineage>
        <taxon>Bacteria</taxon>
        <taxon>Bacillati</taxon>
        <taxon>Actinomycetota</taxon>
        <taxon>Actinomycetes</taxon>
        <taxon>Frankiales</taxon>
        <taxon>Frankiaceae</taxon>
        <taxon>Pseudofrankia</taxon>
    </lineage>
</organism>
<proteinExistence type="predicted"/>
<protein>
    <recommendedName>
        <fullName evidence="3">Secreted protein</fullName>
    </recommendedName>
</protein>
<evidence type="ECO:0008006" key="3">
    <source>
        <dbReference type="Google" id="ProtNLM"/>
    </source>
</evidence>
<sequence length="400" mass="41522">MRHEGKTEARLERIRGAVSPRRHNARTIAALTSNPGCGRRAVLDAAGVDKDGLAGRVGYPAGFGQSPFAIVRGNVFEKQVKADGCTELLRLLRDQLGLDLGPASYRDLGASGEVAAGGAPGEGGLDARHAASVAALTEAARDAAADPAAPGAVFDHPLLRLDVAGQEVSLEPDLVAVQPGGVCHIVEIKSFPVIDGQADGEKVAAAAIQAAVYVLALRRLLGRAEAVAYEVVLVCPKDFSNTPIATKVDVRRQLLILEHQLARLTRIDSLLDALPDDLRLDLAVDDAGVPVLDAAALTGALGKLAARYAPGCLSTCELAFFCRHESAGRTATLGVGVREELGGVETVADALGLAHGTRAPDDDQAEAAARLRTTARVYAEVLASLPARSRPGPTPREGGP</sequence>
<dbReference type="RefSeq" id="WP_013424117.1">
    <property type="nucleotide sequence ID" value="NC_014666.1"/>
</dbReference>
<dbReference type="eggNOG" id="ENOG502Z8CB">
    <property type="taxonomic scope" value="Bacteria"/>
</dbReference>
<dbReference type="EMBL" id="CP002299">
    <property type="protein sequence ID" value="ADP80999.1"/>
    <property type="molecule type" value="Genomic_DNA"/>
</dbReference>
<dbReference type="OrthoDB" id="3366489at2"/>
<dbReference type="KEGG" id="fri:FraEuI1c_2974"/>
<name>E3JAE8_PSEI1</name>
<dbReference type="Proteomes" id="UP000002484">
    <property type="component" value="Chromosome"/>
</dbReference>
<dbReference type="AlphaFoldDB" id="E3JAE8"/>
<gene>
    <name evidence="1" type="ordered locus">FraEuI1c_2974</name>
</gene>